<dbReference type="EMBL" id="CP032869">
    <property type="protein sequence ID" value="AYL97176.1"/>
    <property type="molecule type" value="Genomic_DNA"/>
</dbReference>
<dbReference type="InterPro" id="IPR051396">
    <property type="entry name" value="Bact_Antivir_Def_Nuclease"/>
</dbReference>
<dbReference type="PANTHER" id="PTHR43581">
    <property type="entry name" value="ATP/GTP PHOSPHATASE"/>
    <property type="match status" value="1"/>
</dbReference>
<evidence type="ECO:0000259" key="1">
    <source>
        <dbReference type="SMART" id="SM00382"/>
    </source>
</evidence>
<dbReference type="SUPFAM" id="SSF52540">
    <property type="entry name" value="P-loop containing nucleoside triphosphate hydrolases"/>
    <property type="match status" value="1"/>
</dbReference>
<dbReference type="RefSeq" id="WP_119410753.1">
    <property type="nucleotide sequence ID" value="NZ_CP032869.1"/>
</dbReference>
<dbReference type="KEGG" id="muh:HYN43_018505"/>
<evidence type="ECO:0000313" key="3">
    <source>
        <dbReference type="Proteomes" id="UP000270046"/>
    </source>
</evidence>
<organism evidence="2 3">
    <name type="scientific">Mucilaginibacter celer</name>
    <dbReference type="NCBI Taxonomy" id="2305508"/>
    <lineage>
        <taxon>Bacteria</taxon>
        <taxon>Pseudomonadati</taxon>
        <taxon>Bacteroidota</taxon>
        <taxon>Sphingobacteriia</taxon>
        <taxon>Sphingobacteriales</taxon>
        <taxon>Sphingobacteriaceae</taxon>
        <taxon>Mucilaginibacter</taxon>
    </lineage>
</organism>
<dbReference type="Gene3D" id="3.40.50.300">
    <property type="entry name" value="P-loop containing nucleotide triphosphate hydrolases"/>
    <property type="match status" value="1"/>
</dbReference>
<dbReference type="SMART" id="SM00382">
    <property type="entry name" value="AAA"/>
    <property type="match status" value="1"/>
</dbReference>
<sequence>MKLLGIYLYDYQQFKNFELDFTYPAGHEKAGQALDKVCFIGRNGTGKTTLLNLIQDNLYAVGGLSLIDIIFKISFNGETVYVVKKGGNLNIFISDIDNVPNWKNNIFRSPTVATSDQSPFVHKKAGEFLSKTVLKENSSDLLIKVSSEGDQNIYSQILDVPPTSLNEALELFNNFPYSHLVSTDSIKNFWNVLIYQVKKRENDFREFQNLEVNLDKTVREVQDEFEKHNPKILDEIAVLWDKILNKANLEFDSKNASNPVQLNDNLKAYIKLKGGNQRISYSELSSGIRNFIFRLGHIYSLYFNRDIQNGFLLIDEPENNLYPDFLYGLIDTYLGFIKNTQFFVATHSPIIAAQFEPYERFILEFNDDGTVYSRKGETPIGDDPNDLLVKDFSVRSLLGKEGIKKWERYIELKTLIPRTSDEAEKSKLLDEFIQIGNEYNFSGNEVF</sequence>
<dbReference type="Proteomes" id="UP000270046">
    <property type="component" value="Chromosome"/>
</dbReference>
<reference evidence="2 3" key="1">
    <citation type="submission" date="2018-10" db="EMBL/GenBank/DDBJ databases">
        <title>Genome sequencing of Mucilaginibacter sp. HYN0043.</title>
        <authorList>
            <person name="Kim M."/>
            <person name="Yi H."/>
        </authorList>
    </citation>
    <scope>NUCLEOTIDE SEQUENCE [LARGE SCALE GENOMIC DNA]</scope>
    <source>
        <strain evidence="2 3">HYN0043</strain>
    </source>
</reference>
<name>A0A494VP08_9SPHI</name>
<dbReference type="InterPro" id="IPR041685">
    <property type="entry name" value="AAA_GajA/Old/RecF-like"/>
</dbReference>
<feature type="domain" description="AAA+ ATPase" evidence="1">
    <location>
        <begin position="33"/>
        <end position="370"/>
    </location>
</feature>
<gene>
    <name evidence="2" type="ORF">HYN43_018505</name>
</gene>
<protein>
    <recommendedName>
        <fullName evidence="1">AAA+ ATPase domain-containing protein</fullName>
    </recommendedName>
</protein>
<proteinExistence type="predicted"/>
<evidence type="ECO:0000313" key="2">
    <source>
        <dbReference type="EMBL" id="AYL97176.1"/>
    </source>
</evidence>
<dbReference type="OrthoDB" id="9815944at2"/>
<accession>A0A494VP08</accession>
<dbReference type="PANTHER" id="PTHR43581:SF2">
    <property type="entry name" value="EXCINUCLEASE ATPASE SUBUNIT"/>
    <property type="match status" value="1"/>
</dbReference>
<dbReference type="InterPro" id="IPR003593">
    <property type="entry name" value="AAA+_ATPase"/>
</dbReference>
<dbReference type="InterPro" id="IPR027417">
    <property type="entry name" value="P-loop_NTPase"/>
</dbReference>
<dbReference type="Pfam" id="PF13175">
    <property type="entry name" value="AAA_15"/>
    <property type="match status" value="1"/>
</dbReference>
<keyword evidence="3" id="KW-1185">Reference proteome</keyword>
<dbReference type="AlphaFoldDB" id="A0A494VP08"/>